<dbReference type="RefSeq" id="WP_050600134.1">
    <property type="nucleotide sequence ID" value="NZ_JYNE01000023.1"/>
</dbReference>
<accession>A0A0L1KDQ7</accession>
<comment type="caution">
    <text evidence="1">The sequence shown here is derived from an EMBL/GenBank/DDBJ whole genome shotgun (WGS) entry which is preliminary data.</text>
</comment>
<gene>
    <name evidence="1" type="ORF">J121_2439</name>
</gene>
<dbReference type="Proteomes" id="UP000037446">
    <property type="component" value="Unassembled WGS sequence"/>
</dbReference>
<dbReference type="PATRIC" id="fig|1306953.7.peg.2523"/>
<organism evidence="1 2">
    <name type="scientific">Qipengyuania citrea LAMA 915</name>
    <dbReference type="NCBI Taxonomy" id="1306953"/>
    <lineage>
        <taxon>Bacteria</taxon>
        <taxon>Pseudomonadati</taxon>
        <taxon>Pseudomonadota</taxon>
        <taxon>Alphaproteobacteria</taxon>
        <taxon>Sphingomonadales</taxon>
        <taxon>Erythrobacteraceae</taxon>
        <taxon>Qipengyuania</taxon>
    </lineage>
</organism>
<dbReference type="AlphaFoldDB" id="A0A0L1KDQ7"/>
<evidence type="ECO:0000313" key="1">
    <source>
        <dbReference type="EMBL" id="KNH02195.1"/>
    </source>
</evidence>
<protein>
    <submittedName>
        <fullName evidence="1">Uncharacterized protein</fullName>
    </submittedName>
</protein>
<evidence type="ECO:0000313" key="2">
    <source>
        <dbReference type="Proteomes" id="UP000037446"/>
    </source>
</evidence>
<dbReference type="EMBL" id="JYNE01000023">
    <property type="protein sequence ID" value="KNH02195.1"/>
    <property type="molecule type" value="Genomic_DNA"/>
</dbReference>
<name>A0A0L1KDQ7_9SPHN</name>
<reference evidence="1" key="1">
    <citation type="submission" date="2015-02" db="EMBL/GenBank/DDBJ databases">
        <authorList>
            <person name="Chooi Y.-H."/>
        </authorList>
    </citation>
    <scope>NUCLEOTIDE SEQUENCE [LARGE SCALE GENOMIC DNA]</scope>
    <source>
        <strain evidence="1">LAMA 915</strain>
    </source>
</reference>
<sequence>MNAEQDLIENAINIWRRLLANERNAGRSDIVKRAADLIALQDGNKFPSELKLTSSEKALGRWIADTIGVPKLACEETIPPGCKLPPLVFSPSYQFHLALAPRRTSPRPPLEHLPRTAGEIEEHLHQWTGNAFQYNTVLDGIMGVSISAIAGFLASIRQSHPALFLLLLSEDVEEATRLLPTLQWSNAPGEVARWRAAYFGHAKCSIAALFRALRIARCIFRILQKLNADHGFNLAAIKHCGNHLATARSDPEMRRLLKRTNVTVFSMRKIVLMDIDYHVNTNHPRSAYRFHKAETDLRTLARYRCLDGPDTEYARKALKDFPRQLELTLPVADDPPDQLPDSSDIDVTRVGGRGGTRYGPVANYYGLLPTDLAAHCALCVEETCAGSAKPFQLAEFANALLFASGYEARGEVWIRPEHIRRQAKLAASVFPSKGEFGHATGFGETSWHDLEGDSRLWTYLAKETRSDDPLGKMFLKMREHLLKHTDDVRKLYRIDDAARVFCHLGQSTGLLSGDPVWLRLQERTRAMLGVTLSGKSRSKDKVKPFGDGPKTLGALIAVLGVSPAKV</sequence>
<proteinExistence type="predicted"/>